<dbReference type="OrthoDB" id="5800876at2759"/>
<dbReference type="PANTHER" id="PTHR24379">
    <property type="entry name" value="KRAB AND ZINC FINGER DOMAIN-CONTAINING"/>
    <property type="match status" value="1"/>
</dbReference>
<dbReference type="SUPFAM" id="SSF57667">
    <property type="entry name" value="beta-beta-alpha zinc fingers"/>
    <property type="match status" value="2"/>
</dbReference>
<feature type="domain" description="C2H2-type" evidence="7">
    <location>
        <begin position="396"/>
        <end position="424"/>
    </location>
</feature>
<dbReference type="InterPro" id="IPR013087">
    <property type="entry name" value="Znf_C2H2_type"/>
</dbReference>
<keyword evidence="3 5" id="KW-0863">Zinc-finger</keyword>
<keyword evidence="9" id="KW-1185">Reference proteome</keyword>
<gene>
    <name evidence="8" type="primary">Cni-Y111B2A.10</name>
    <name evidence="8" type="synonym">Cnig_chr_III.g8865</name>
    <name evidence="8" type="ORF">B9Z55_008865</name>
</gene>
<evidence type="ECO:0000256" key="1">
    <source>
        <dbReference type="ARBA" id="ARBA00022723"/>
    </source>
</evidence>
<evidence type="ECO:0000256" key="2">
    <source>
        <dbReference type="ARBA" id="ARBA00022737"/>
    </source>
</evidence>
<comment type="caution">
    <text evidence="8">The sequence shown here is derived from an EMBL/GenBank/DDBJ whole genome shotgun (WGS) entry which is preliminary data.</text>
</comment>
<feature type="domain" description="C2H2-type" evidence="7">
    <location>
        <begin position="179"/>
        <end position="202"/>
    </location>
</feature>
<organism evidence="8 9">
    <name type="scientific">Caenorhabditis nigoni</name>
    <dbReference type="NCBI Taxonomy" id="1611254"/>
    <lineage>
        <taxon>Eukaryota</taxon>
        <taxon>Metazoa</taxon>
        <taxon>Ecdysozoa</taxon>
        <taxon>Nematoda</taxon>
        <taxon>Chromadorea</taxon>
        <taxon>Rhabditida</taxon>
        <taxon>Rhabditina</taxon>
        <taxon>Rhabditomorpha</taxon>
        <taxon>Rhabditoidea</taxon>
        <taxon>Rhabditidae</taxon>
        <taxon>Peloderinae</taxon>
        <taxon>Caenorhabditis</taxon>
    </lineage>
</organism>
<dbReference type="Proteomes" id="UP000230233">
    <property type="component" value="Chromosome III"/>
</dbReference>
<reference evidence="9" key="1">
    <citation type="submission" date="2017-10" db="EMBL/GenBank/DDBJ databases">
        <title>Rapid genome shrinkage in a self-fertile nematode reveals novel sperm competition proteins.</title>
        <authorList>
            <person name="Yin D."/>
            <person name="Schwarz E.M."/>
            <person name="Thomas C.G."/>
            <person name="Felde R.L."/>
            <person name="Korf I.F."/>
            <person name="Cutter A.D."/>
            <person name="Schartner C.M."/>
            <person name="Ralston E.J."/>
            <person name="Meyer B.J."/>
            <person name="Haag E.S."/>
        </authorList>
    </citation>
    <scope>NUCLEOTIDE SEQUENCE [LARGE SCALE GENOMIC DNA]</scope>
    <source>
        <strain evidence="9">JU1422</strain>
    </source>
</reference>
<keyword evidence="6" id="KW-0175">Coiled coil</keyword>
<dbReference type="PANTHER" id="PTHR24379:SF127">
    <property type="entry name" value="BLOODY FINGERS-RELATED"/>
    <property type="match status" value="1"/>
</dbReference>
<evidence type="ECO:0000313" key="8">
    <source>
        <dbReference type="EMBL" id="PIC41458.1"/>
    </source>
</evidence>
<dbReference type="STRING" id="1611254.A0A2G5UPL6"/>
<dbReference type="AlphaFoldDB" id="A0A2G5UPL6"/>
<keyword evidence="4" id="KW-0862">Zinc</keyword>
<keyword evidence="2" id="KW-0677">Repeat</keyword>
<evidence type="ECO:0000313" key="9">
    <source>
        <dbReference type="Proteomes" id="UP000230233"/>
    </source>
</evidence>
<evidence type="ECO:0000256" key="6">
    <source>
        <dbReference type="SAM" id="Coils"/>
    </source>
</evidence>
<dbReference type="PROSITE" id="PS50157">
    <property type="entry name" value="ZINC_FINGER_C2H2_2"/>
    <property type="match status" value="5"/>
</dbReference>
<evidence type="ECO:0000256" key="5">
    <source>
        <dbReference type="PROSITE-ProRule" id="PRU00042"/>
    </source>
</evidence>
<dbReference type="GO" id="GO:0000981">
    <property type="term" value="F:DNA-binding transcription factor activity, RNA polymerase II-specific"/>
    <property type="evidence" value="ECO:0007669"/>
    <property type="project" value="TreeGrafter"/>
</dbReference>
<dbReference type="GO" id="GO:0000977">
    <property type="term" value="F:RNA polymerase II transcription regulatory region sequence-specific DNA binding"/>
    <property type="evidence" value="ECO:0007669"/>
    <property type="project" value="TreeGrafter"/>
</dbReference>
<dbReference type="EMBL" id="PDUG01000003">
    <property type="protein sequence ID" value="PIC41458.1"/>
    <property type="molecule type" value="Genomic_DNA"/>
</dbReference>
<keyword evidence="1" id="KW-0479">Metal-binding</keyword>
<dbReference type="Pfam" id="PF00096">
    <property type="entry name" value="zf-C2H2"/>
    <property type="match status" value="4"/>
</dbReference>
<feature type="domain" description="C2H2-type" evidence="7">
    <location>
        <begin position="347"/>
        <end position="375"/>
    </location>
</feature>
<feature type="domain" description="C2H2-type" evidence="7">
    <location>
        <begin position="425"/>
        <end position="453"/>
    </location>
</feature>
<dbReference type="SMART" id="SM00355">
    <property type="entry name" value="ZnF_C2H2"/>
    <property type="match status" value="6"/>
</dbReference>
<evidence type="ECO:0000256" key="4">
    <source>
        <dbReference type="ARBA" id="ARBA00022833"/>
    </source>
</evidence>
<sequence>MSENGVLCWKKRQKFIKNVLKIRFLLKKFKNFEKKPLKLSKNELKFVENGLAAPMGITKTQKNIHAFNQLLNELDFGAEETKEREFLEIEDVPDTYDEDDVEVEEEDVAIKYPYEREDVYDGLKERIEQRLQDAGDEELEKEAKEIALIMKVKQAEWAEEDKQERLEALQKKRESESVYICVMCSKAFPNPEQLQKHTETFHDLSGQKFKCTLCGKGYKHKKNLTTHQLLHNKEIPCTKCSLVFQSQTTLEAHEVKFHGKADLEEEYGTKKCPKCGDHYSEKIFKRHTYYCLNKEKIAEKRRNLKAQSTPTSPAMSTISCASFNSYQPGPSTFRSPLSSPVVSFRDKSCSVCGETFASRQSMLRHVGRKHPEVKDDPSVTAVRYVTNTVESPTHQYACVDCGKRLTTRAALTTHRTRAHSGKQGTECPHCQKTFIVPSELRKHINRVHGEDQKTSRGEQLENLPDIDAIF</sequence>
<dbReference type="Gene3D" id="3.30.160.60">
    <property type="entry name" value="Classic Zinc Finger"/>
    <property type="match status" value="3"/>
</dbReference>
<feature type="domain" description="C2H2-type" evidence="7">
    <location>
        <begin position="209"/>
        <end position="236"/>
    </location>
</feature>
<dbReference type="GO" id="GO:0005634">
    <property type="term" value="C:nucleus"/>
    <property type="evidence" value="ECO:0007669"/>
    <property type="project" value="TreeGrafter"/>
</dbReference>
<feature type="coiled-coil region" evidence="6">
    <location>
        <begin position="124"/>
        <end position="172"/>
    </location>
</feature>
<evidence type="ECO:0000256" key="3">
    <source>
        <dbReference type="ARBA" id="ARBA00022771"/>
    </source>
</evidence>
<accession>A0A2G5UPL6</accession>
<name>A0A2G5UPL6_9PELO</name>
<dbReference type="InterPro" id="IPR036236">
    <property type="entry name" value="Znf_C2H2_sf"/>
</dbReference>
<evidence type="ECO:0000259" key="7">
    <source>
        <dbReference type="PROSITE" id="PS50157"/>
    </source>
</evidence>
<protein>
    <recommendedName>
        <fullName evidence="7">C2H2-type domain-containing protein</fullName>
    </recommendedName>
</protein>
<dbReference type="GO" id="GO:0008270">
    <property type="term" value="F:zinc ion binding"/>
    <property type="evidence" value="ECO:0007669"/>
    <property type="project" value="UniProtKB-KW"/>
</dbReference>
<proteinExistence type="predicted"/>
<dbReference type="PROSITE" id="PS00028">
    <property type="entry name" value="ZINC_FINGER_C2H2_1"/>
    <property type="match status" value="6"/>
</dbReference>